<feature type="transmembrane region" description="Helical" evidence="6">
    <location>
        <begin position="200"/>
        <end position="222"/>
    </location>
</feature>
<feature type="transmembrane region" description="Helical" evidence="6">
    <location>
        <begin position="159"/>
        <end position="180"/>
    </location>
</feature>
<gene>
    <name evidence="8" type="ORF">KV110_08690</name>
</gene>
<feature type="transmembrane region" description="Helical" evidence="6">
    <location>
        <begin position="57"/>
        <end position="82"/>
    </location>
</feature>
<evidence type="ECO:0000259" key="7">
    <source>
        <dbReference type="PROSITE" id="PS50850"/>
    </source>
</evidence>
<keyword evidence="9" id="KW-1185">Reference proteome</keyword>
<dbReference type="InterPro" id="IPR024671">
    <property type="entry name" value="Atg22-like"/>
</dbReference>
<dbReference type="InterPro" id="IPR050495">
    <property type="entry name" value="ATG22/LtaA_families"/>
</dbReference>
<dbReference type="Proteomes" id="UP000694257">
    <property type="component" value="Chromosome"/>
</dbReference>
<accession>A0ABX8RU58</accession>
<feature type="transmembrane region" description="Helical" evidence="6">
    <location>
        <begin position="350"/>
        <end position="372"/>
    </location>
</feature>
<proteinExistence type="predicted"/>
<keyword evidence="3 6" id="KW-0812">Transmembrane</keyword>
<dbReference type="Pfam" id="PF11700">
    <property type="entry name" value="ATG22"/>
    <property type="match status" value="1"/>
</dbReference>
<feature type="transmembrane region" description="Helical" evidence="6">
    <location>
        <begin position="119"/>
        <end position="138"/>
    </location>
</feature>
<evidence type="ECO:0000256" key="6">
    <source>
        <dbReference type="SAM" id="Phobius"/>
    </source>
</evidence>
<keyword evidence="2" id="KW-0813">Transport</keyword>
<comment type="subcellular location">
    <subcellularLocation>
        <location evidence="1">Endomembrane system</location>
        <topology evidence="1">Multi-pass membrane protein</topology>
    </subcellularLocation>
</comment>
<protein>
    <submittedName>
        <fullName evidence="8">MFS transporter</fullName>
    </submittedName>
</protein>
<name>A0ABX8RU58_NOCIO</name>
<evidence type="ECO:0000313" key="8">
    <source>
        <dbReference type="EMBL" id="QXN93160.1"/>
    </source>
</evidence>
<dbReference type="PANTHER" id="PTHR23519">
    <property type="entry name" value="AUTOPHAGY-RELATED PROTEIN 22"/>
    <property type="match status" value="1"/>
</dbReference>
<evidence type="ECO:0000313" key="9">
    <source>
        <dbReference type="Proteomes" id="UP000694257"/>
    </source>
</evidence>
<evidence type="ECO:0000256" key="5">
    <source>
        <dbReference type="ARBA" id="ARBA00023136"/>
    </source>
</evidence>
<evidence type="ECO:0000256" key="4">
    <source>
        <dbReference type="ARBA" id="ARBA00022989"/>
    </source>
</evidence>
<organism evidence="8 9">
    <name type="scientific">Nocardia iowensis</name>
    <dbReference type="NCBI Taxonomy" id="204891"/>
    <lineage>
        <taxon>Bacteria</taxon>
        <taxon>Bacillati</taxon>
        <taxon>Actinomycetota</taxon>
        <taxon>Actinomycetes</taxon>
        <taxon>Mycobacteriales</taxon>
        <taxon>Nocardiaceae</taxon>
        <taxon>Nocardia</taxon>
    </lineage>
</organism>
<dbReference type="InterPro" id="IPR020846">
    <property type="entry name" value="MFS_dom"/>
</dbReference>
<feature type="transmembrane region" description="Helical" evidence="6">
    <location>
        <begin position="94"/>
        <end position="113"/>
    </location>
</feature>
<evidence type="ECO:0000256" key="1">
    <source>
        <dbReference type="ARBA" id="ARBA00004127"/>
    </source>
</evidence>
<feature type="transmembrane region" description="Helical" evidence="6">
    <location>
        <begin position="415"/>
        <end position="434"/>
    </location>
</feature>
<dbReference type="PANTHER" id="PTHR23519:SF1">
    <property type="entry name" value="AUTOPHAGY-RELATED PROTEIN 22"/>
    <property type="match status" value="1"/>
</dbReference>
<dbReference type="PROSITE" id="PS50850">
    <property type="entry name" value="MFS"/>
    <property type="match status" value="1"/>
</dbReference>
<sequence length="451" mass="47850">MSEVDARATVGQAAGRGQVLAWGFWDWGSAAFHAVILTFVFSVYLTDKVGDDLPGGISASAWLGWSLGIGGLVVAVTAPIFGQWFDATAKRKRSLAVLTGLTILSMAGMFFVHDDYRDLWLGLVLLALGAAFFELANVPYNAMLRQVSTPATVGRVSGFGWAMGYFGGIFLLLICYFGFISGDGDNRGLLGVPTDDGLNIRLVAVVAAVWFATFALPVLFAVPELPRTDADPGAANAGFFGSYRVLWRDLRELWVVDRRAVGFLLASAVFRDGLAGVFTFGAVLAVRVYGIADSDVLLFGIAANVVAALGAVVAGRFDDRGGPKIVIVVSLASMIVCGVALLLVSGPLMFWIFGLLLTIFVGPAQSAARSFLTRLAPPGREGQFFGLYTTTGRAVTFLAPTLFGLFVWLFDADRAGIVGLLVVLAIGLLVLLPVRSPDPTEVVSAHPKPTE</sequence>
<evidence type="ECO:0000256" key="3">
    <source>
        <dbReference type="ARBA" id="ARBA00022692"/>
    </source>
</evidence>
<dbReference type="EMBL" id="CP078145">
    <property type="protein sequence ID" value="QXN93160.1"/>
    <property type="molecule type" value="Genomic_DNA"/>
</dbReference>
<feature type="transmembrane region" description="Helical" evidence="6">
    <location>
        <begin position="296"/>
        <end position="313"/>
    </location>
</feature>
<feature type="domain" description="Major facilitator superfamily (MFS) profile" evidence="7">
    <location>
        <begin position="260"/>
        <end position="451"/>
    </location>
</feature>
<keyword evidence="4 6" id="KW-1133">Transmembrane helix</keyword>
<keyword evidence="5 6" id="KW-0472">Membrane</keyword>
<feature type="transmembrane region" description="Helical" evidence="6">
    <location>
        <begin position="24"/>
        <end position="45"/>
    </location>
</feature>
<feature type="transmembrane region" description="Helical" evidence="6">
    <location>
        <begin position="325"/>
        <end position="344"/>
    </location>
</feature>
<dbReference type="RefSeq" id="WP_218474967.1">
    <property type="nucleotide sequence ID" value="NZ_BAABJN010000001.1"/>
</dbReference>
<feature type="transmembrane region" description="Helical" evidence="6">
    <location>
        <begin position="384"/>
        <end position="409"/>
    </location>
</feature>
<evidence type="ECO:0000256" key="2">
    <source>
        <dbReference type="ARBA" id="ARBA00022448"/>
    </source>
</evidence>
<reference evidence="8 9" key="1">
    <citation type="submission" date="2021-07" db="EMBL/GenBank/DDBJ databases">
        <title>Whole Genome Sequence of Nocardia Iowensis.</title>
        <authorList>
            <person name="Lamm A."/>
            <person name="Collins-Fairclough A.M."/>
            <person name="Bunk B."/>
            <person name="Sproer C."/>
        </authorList>
    </citation>
    <scope>NUCLEOTIDE SEQUENCE [LARGE SCALE GENOMIC DNA]</scope>
    <source>
        <strain evidence="8 9">NRRL 5646</strain>
    </source>
</reference>